<comment type="caution">
    <text evidence="2">The sequence shown here is derived from an EMBL/GenBank/DDBJ whole genome shotgun (WGS) entry which is preliminary data.</text>
</comment>
<protein>
    <recommendedName>
        <fullName evidence="1">F-box domain-containing protein</fullName>
    </recommendedName>
</protein>
<organism evidence="2 3">
    <name type="scientific">Liquidambar formosana</name>
    <name type="common">Formosan gum</name>
    <dbReference type="NCBI Taxonomy" id="63359"/>
    <lineage>
        <taxon>Eukaryota</taxon>
        <taxon>Viridiplantae</taxon>
        <taxon>Streptophyta</taxon>
        <taxon>Embryophyta</taxon>
        <taxon>Tracheophyta</taxon>
        <taxon>Spermatophyta</taxon>
        <taxon>Magnoliopsida</taxon>
        <taxon>eudicotyledons</taxon>
        <taxon>Gunneridae</taxon>
        <taxon>Pentapetalae</taxon>
        <taxon>Saxifragales</taxon>
        <taxon>Altingiaceae</taxon>
        <taxon>Liquidambar</taxon>
    </lineage>
</organism>
<sequence length="220" mass="25598">MMSSGEDRSVDSAKHLLVAKAIAGNKDLLREILLRLPIKSLLRFKSVSKEWLSLISNPHFAQSYTHRYNPNLKPSSLLLNHQSIGFQFVPFIDDGDGDGNKPKVKLSYPDDLAFRRPIYCNGAIHWFSARKTSLYFDTPIERLKKMPMLPFHEGFDFDYNVRYFRESRGHLHIIVTDEPTVVEFDILELKIGYSRWFVRYCVNLDAVMATFEDVTWNFSE</sequence>
<dbReference type="AlphaFoldDB" id="A0AAP0SDU4"/>
<reference evidence="2 3" key="1">
    <citation type="journal article" date="2024" name="Plant J.">
        <title>Genome sequences and population genomics reveal climatic adaptation and genomic divergence between two closely related sweetgum species.</title>
        <authorList>
            <person name="Xu W.Q."/>
            <person name="Ren C.Q."/>
            <person name="Zhang X.Y."/>
            <person name="Comes H.P."/>
            <person name="Liu X.H."/>
            <person name="Li Y.G."/>
            <person name="Kettle C.J."/>
            <person name="Jalonen R."/>
            <person name="Gaisberger H."/>
            <person name="Ma Y.Z."/>
            <person name="Qiu Y.X."/>
        </authorList>
    </citation>
    <scope>NUCLEOTIDE SEQUENCE [LARGE SCALE GENOMIC DNA]</scope>
    <source>
        <strain evidence="2">Hangzhou</strain>
    </source>
</reference>
<dbReference type="EMBL" id="JBBPBK010000001">
    <property type="protein sequence ID" value="KAK9293267.1"/>
    <property type="molecule type" value="Genomic_DNA"/>
</dbReference>
<proteinExistence type="predicted"/>
<dbReference type="Pfam" id="PF00646">
    <property type="entry name" value="F-box"/>
    <property type="match status" value="1"/>
</dbReference>
<gene>
    <name evidence="2" type="ORF">L1049_021259</name>
</gene>
<name>A0AAP0SDU4_LIQFO</name>
<dbReference type="SUPFAM" id="SSF81383">
    <property type="entry name" value="F-box domain"/>
    <property type="match status" value="1"/>
</dbReference>
<evidence type="ECO:0000259" key="1">
    <source>
        <dbReference type="SMART" id="SM00256"/>
    </source>
</evidence>
<keyword evidence="3" id="KW-1185">Reference proteome</keyword>
<dbReference type="Gene3D" id="1.20.1280.50">
    <property type="match status" value="1"/>
</dbReference>
<evidence type="ECO:0000313" key="2">
    <source>
        <dbReference type="EMBL" id="KAK9293267.1"/>
    </source>
</evidence>
<dbReference type="PANTHER" id="PTHR35546:SF25">
    <property type="entry name" value="F-BOX DOMAIN-CONTAINING PROTEIN"/>
    <property type="match status" value="1"/>
</dbReference>
<dbReference type="SMART" id="SM00256">
    <property type="entry name" value="FBOX"/>
    <property type="match status" value="1"/>
</dbReference>
<dbReference type="InterPro" id="IPR036047">
    <property type="entry name" value="F-box-like_dom_sf"/>
</dbReference>
<dbReference type="InterPro" id="IPR001810">
    <property type="entry name" value="F-box_dom"/>
</dbReference>
<evidence type="ECO:0000313" key="3">
    <source>
        <dbReference type="Proteomes" id="UP001415857"/>
    </source>
</evidence>
<accession>A0AAP0SDU4</accession>
<dbReference type="InterPro" id="IPR055290">
    <property type="entry name" value="At3g26010-like"/>
</dbReference>
<dbReference type="PANTHER" id="PTHR35546">
    <property type="entry name" value="F-BOX PROTEIN INTERACTION DOMAIN PROTEIN-RELATED"/>
    <property type="match status" value="1"/>
</dbReference>
<dbReference type="Proteomes" id="UP001415857">
    <property type="component" value="Unassembled WGS sequence"/>
</dbReference>
<feature type="domain" description="F-box" evidence="1">
    <location>
        <begin position="24"/>
        <end position="64"/>
    </location>
</feature>
<dbReference type="CDD" id="cd22157">
    <property type="entry name" value="F-box_AtFBW1-like"/>
    <property type="match status" value="1"/>
</dbReference>